<dbReference type="Proteomes" id="UP001306508">
    <property type="component" value="Unassembled WGS sequence"/>
</dbReference>
<dbReference type="AlphaFoldDB" id="A0AAN8A6Z6"/>
<dbReference type="InterPro" id="IPR003959">
    <property type="entry name" value="ATPase_AAA_core"/>
</dbReference>
<dbReference type="EMBL" id="JAWIZZ010000046">
    <property type="protein sequence ID" value="KAK5779747.1"/>
    <property type="molecule type" value="Genomic_DNA"/>
</dbReference>
<dbReference type="SUPFAM" id="SSF52540">
    <property type="entry name" value="P-loop containing nucleoside triphosphate hydrolases"/>
    <property type="match status" value="1"/>
</dbReference>
<dbReference type="GO" id="GO:0007131">
    <property type="term" value="P:reciprocal meiotic recombination"/>
    <property type="evidence" value="ECO:0007669"/>
    <property type="project" value="TreeGrafter"/>
</dbReference>
<evidence type="ECO:0000256" key="3">
    <source>
        <dbReference type="ARBA" id="ARBA00022840"/>
    </source>
</evidence>
<evidence type="ECO:0000256" key="2">
    <source>
        <dbReference type="ARBA" id="ARBA00022741"/>
    </source>
</evidence>
<keyword evidence="7" id="KW-1185">Reference proteome</keyword>
<sequence length="569" mass="65464">MKTIVDVELRKSAMELIVQHIIEERSKNKNGKYDKDLKEGVQRYLTIFQEVIQKRLRVWSNQNTKFDLVNQANILMEEERTLEISDPPTKTQLLIIKSFLKVVYHQFYTNSKDFCFNEGNHSLLFSIFIKKITLEAPIDGLQNQNTSVESSLSLESTIISLLKGTYYKLGGFVHSTDVDFRYCFYILPETNSFLTSNNFLTDEFTKIEIDDKNINKNFIANVNNMEDSTFLIGANDIAQQFSSNTLKHITITKLPCQKFEGLWENLFFEKDIKRKLFNYGEFSMEIANHLKTSNYKREFAKILVNNKIILLHGPPGTGKTTLCQGLSQKLIIRKKHTTVVDSMKSECKGLLIEISCSQMFSRWFGESSKNLECIFNDLRKILSSPEYKNCFLFLLIDEVETIAGSRKDILSKNESSDSVRVVNTLLTQIDSLKSYENFLILTTSNLVGCLDAAFLDRVDENFFVENPSVKSVSNMLLSIVNSLFDTEIINSKKPTKRCTEEKYLKIIDILAQECVFFTQKIKLSGRTIRKLPLLCLSEFFSEFPVPFNDFLVALASTIKQHVDSQQDNQ</sequence>
<evidence type="ECO:0000313" key="7">
    <source>
        <dbReference type="Proteomes" id="UP001306508"/>
    </source>
</evidence>
<comment type="caution">
    <text evidence="6">The sequence shown here is derived from an EMBL/GenBank/DDBJ whole genome shotgun (WGS) entry which is preliminary data.</text>
</comment>
<dbReference type="Pfam" id="PF00004">
    <property type="entry name" value="AAA"/>
    <property type="match status" value="1"/>
</dbReference>
<evidence type="ECO:0000256" key="1">
    <source>
        <dbReference type="ARBA" id="ARBA00007271"/>
    </source>
</evidence>
<keyword evidence="4" id="KW-0469">Meiosis</keyword>
<name>A0AAN8A6Z6_9SACH</name>
<comment type="similarity">
    <text evidence="1">Belongs to the AAA ATPase family. PCH2 subfamily.</text>
</comment>
<dbReference type="GO" id="GO:0005694">
    <property type="term" value="C:chromosome"/>
    <property type="evidence" value="ECO:0007669"/>
    <property type="project" value="TreeGrafter"/>
</dbReference>
<dbReference type="GO" id="GO:0016887">
    <property type="term" value="F:ATP hydrolysis activity"/>
    <property type="evidence" value="ECO:0007669"/>
    <property type="project" value="InterPro"/>
</dbReference>
<dbReference type="InterPro" id="IPR003593">
    <property type="entry name" value="AAA+_ATPase"/>
</dbReference>
<evidence type="ECO:0000259" key="5">
    <source>
        <dbReference type="SMART" id="SM00382"/>
    </source>
</evidence>
<keyword evidence="3" id="KW-0067">ATP-binding</keyword>
<accession>A0AAN8A6Z6</accession>
<dbReference type="GO" id="GO:0051598">
    <property type="term" value="P:meiotic recombination checkpoint signaling"/>
    <property type="evidence" value="ECO:0007669"/>
    <property type="project" value="TreeGrafter"/>
</dbReference>
<evidence type="ECO:0000256" key="4">
    <source>
        <dbReference type="ARBA" id="ARBA00023254"/>
    </source>
</evidence>
<protein>
    <recommendedName>
        <fullName evidence="5">AAA+ ATPase domain-containing protein</fullName>
    </recommendedName>
</protein>
<organism evidence="6 7">
    <name type="scientific">Arxiozyma heterogenica</name>
    <dbReference type="NCBI Taxonomy" id="278026"/>
    <lineage>
        <taxon>Eukaryota</taxon>
        <taxon>Fungi</taxon>
        <taxon>Dikarya</taxon>
        <taxon>Ascomycota</taxon>
        <taxon>Saccharomycotina</taxon>
        <taxon>Saccharomycetes</taxon>
        <taxon>Saccharomycetales</taxon>
        <taxon>Saccharomycetaceae</taxon>
        <taxon>Arxiozyma</taxon>
    </lineage>
</organism>
<evidence type="ECO:0000313" key="6">
    <source>
        <dbReference type="EMBL" id="KAK5779747.1"/>
    </source>
</evidence>
<dbReference type="PANTHER" id="PTHR45991">
    <property type="entry name" value="PACHYTENE CHECKPOINT PROTEIN 2"/>
    <property type="match status" value="1"/>
</dbReference>
<dbReference type="Pfam" id="PF23242">
    <property type="entry name" value="AAA_lid_TRIP13_C"/>
    <property type="match status" value="1"/>
</dbReference>
<proteinExistence type="inferred from homology"/>
<dbReference type="PANTHER" id="PTHR45991:SF1">
    <property type="entry name" value="PACHYTENE CHECKPOINT PROTEIN 2 HOMOLOG"/>
    <property type="match status" value="1"/>
</dbReference>
<dbReference type="InterPro" id="IPR058249">
    <property type="entry name" value="Pch2_C"/>
</dbReference>
<dbReference type="GO" id="GO:0005634">
    <property type="term" value="C:nucleus"/>
    <property type="evidence" value="ECO:0007669"/>
    <property type="project" value="TreeGrafter"/>
</dbReference>
<dbReference type="SMART" id="SM00382">
    <property type="entry name" value="AAA"/>
    <property type="match status" value="1"/>
</dbReference>
<reference evidence="7" key="1">
    <citation type="submission" date="2023-07" db="EMBL/GenBank/DDBJ databases">
        <title>A draft genome of Kazachstania heterogenica Y-27499.</title>
        <authorList>
            <person name="Donic C."/>
            <person name="Kralova J.S."/>
            <person name="Fidel L."/>
            <person name="Ben-Dor S."/>
            <person name="Jung S."/>
        </authorList>
    </citation>
    <scope>NUCLEOTIDE SEQUENCE [LARGE SCALE GENOMIC DNA]</scope>
    <source>
        <strain evidence="7">Y27499</strain>
    </source>
</reference>
<keyword evidence="2" id="KW-0547">Nucleotide-binding</keyword>
<dbReference type="InterPro" id="IPR027417">
    <property type="entry name" value="P-loop_NTPase"/>
</dbReference>
<dbReference type="InterPro" id="IPR044539">
    <property type="entry name" value="Pch2-like"/>
</dbReference>
<gene>
    <name evidence="6" type="ORF">RI543_002869</name>
</gene>
<dbReference type="GO" id="GO:0005524">
    <property type="term" value="F:ATP binding"/>
    <property type="evidence" value="ECO:0007669"/>
    <property type="project" value="UniProtKB-KW"/>
</dbReference>
<feature type="domain" description="AAA+ ATPase" evidence="5">
    <location>
        <begin position="305"/>
        <end position="468"/>
    </location>
</feature>
<dbReference type="Gene3D" id="3.40.50.300">
    <property type="entry name" value="P-loop containing nucleotide triphosphate hydrolases"/>
    <property type="match status" value="1"/>
</dbReference>